<evidence type="ECO:0000313" key="4">
    <source>
        <dbReference type="Proteomes" id="UP000316726"/>
    </source>
</evidence>
<evidence type="ECO:0000313" key="3">
    <source>
        <dbReference type="EMBL" id="QDZ23910.1"/>
    </source>
</evidence>
<keyword evidence="4" id="KW-1185">Reference proteome</keyword>
<feature type="coiled-coil region" evidence="1">
    <location>
        <begin position="253"/>
        <end position="280"/>
    </location>
</feature>
<feature type="region of interest" description="Disordered" evidence="2">
    <location>
        <begin position="1"/>
        <end position="34"/>
    </location>
</feature>
<organism evidence="3 4">
    <name type="scientific">Chloropicon primus</name>
    <dbReference type="NCBI Taxonomy" id="1764295"/>
    <lineage>
        <taxon>Eukaryota</taxon>
        <taxon>Viridiplantae</taxon>
        <taxon>Chlorophyta</taxon>
        <taxon>Chloropicophyceae</taxon>
        <taxon>Chloropicales</taxon>
        <taxon>Chloropicaceae</taxon>
        <taxon>Chloropicon</taxon>
    </lineage>
</organism>
<evidence type="ECO:0000256" key="2">
    <source>
        <dbReference type="SAM" id="MobiDB-lite"/>
    </source>
</evidence>
<dbReference type="EMBL" id="CP031044">
    <property type="protein sequence ID" value="QDZ23910.1"/>
    <property type="molecule type" value="Genomic_DNA"/>
</dbReference>
<dbReference type="AlphaFoldDB" id="A0A5B8MWS3"/>
<protein>
    <submittedName>
        <fullName evidence="3">Uncharacterized protein</fullName>
    </submittedName>
</protein>
<evidence type="ECO:0000256" key="1">
    <source>
        <dbReference type="SAM" id="Coils"/>
    </source>
</evidence>
<accession>A0A5B8MWS3</accession>
<gene>
    <name evidence="3" type="ORF">A3770_11p64280</name>
</gene>
<proteinExistence type="predicted"/>
<reference evidence="3 4" key="1">
    <citation type="submission" date="2018-07" db="EMBL/GenBank/DDBJ databases">
        <title>The complete nuclear genome of the prasinophyte Chloropicon primus (CCMP1205).</title>
        <authorList>
            <person name="Pombert J.-F."/>
            <person name="Otis C."/>
            <person name="Turmel M."/>
            <person name="Lemieux C."/>
        </authorList>
    </citation>
    <scope>NUCLEOTIDE SEQUENCE [LARGE SCALE GENOMIC DNA]</scope>
    <source>
        <strain evidence="3 4">CCMP1205</strain>
    </source>
</reference>
<dbReference type="Proteomes" id="UP000316726">
    <property type="component" value="Chromosome 11"/>
</dbReference>
<keyword evidence="1" id="KW-0175">Coiled coil</keyword>
<feature type="compositionally biased region" description="Polar residues" evidence="2">
    <location>
        <begin position="8"/>
        <end position="34"/>
    </location>
</feature>
<sequence>MEKALPYLSSTPPNSTGSKASMTPPSSSRLSPQTSQFNRLMDLVTEHEAHYRDNDVKIAELSRKLAALGDKQVSGGDGSDYASVSCKSGGLAELKEDIASLKAAIQHMNKSVVLLAQENEVTRKRQASFVEEVGRQIAESQRDVDHCLREVKDIRETSKSTYKHLKHQCKSYILENLNATVDQTRGDLEALVKGEIARLDGKFQASNDIQNEKQVHQADLLQQKLDLMNSESTDIKMRVEQILKAQETQSDASKEIDRKLERLSGEVEEAKASIGRLSDESESTSRHLSATRNDLINTQKHLIDRTKDLKHLLKKVSYLVHARTRSDDADAENVSSTALNSAKLYNSWRSTIFAYSPKANKENESILEFDNFARKLKQRLRESEREMKGLDHRPSAV</sequence>
<dbReference type="OrthoDB" id="10686585at2759"/>
<name>A0A5B8MWS3_9CHLO</name>